<dbReference type="Proteomes" id="UP000195981">
    <property type="component" value="Unassembled WGS sequence"/>
</dbReference>
<feature type="domain" description="DUF4126" evidence="2">
    <location>
        <begin position="4"/>
        <end position="172"/>
    </location>
</feature>
<accession>A0A1X6WXE3</accession>
<dbReference type="OrthoDB" id="181455at2"/>
<dbReference type="Pfam" id="PF13548">
    <property type="entry name" value="DUF4126"/>
    <property type="match status" value="1"/>
</dbReference>
<reference evidence="3 4" key="1">
    <citation type="submission" date="2017-02" db="EMBL/GenBank/DDBJ databases">
        <authorList>
            <person name="Peterson S.W."/>
        </authorList>
    </citation>
    <scope>NUCLEOTIDE SEQUENCE [LARGE SCALE GENOMIC DNA]</scope>
    <source>
        <strain evidence="3 4">CIP104813</strain>
    </source>
</reference>
<dbReference type="EMBL" id="FWFG01000048">
    <property type="protein sequence ID" value="SLM90377.1"/>
    <property type="molecule type" value="Genomic_DNA"/>
</dbReference>
<keyword evidence="1" id="KW-0472">Membrane</keyword>
<dbReference type="InterPro" id="IPR025196">
    <property type="entry name" value="DUF4126"/>
</dbReference>
<gene>
    <name evidence="3" type="ORF">FM110_04810</name>
</gene>
<keyword evidence="1 3" id="KW-0812">Transmembrane</keyword>
<proteinExistence type="predicted"/>
<evidence type="ECO:0000313" key="4">
    <source>
        <dbReference type="Proteomes" id="UP000195981"/>
    </source>
</evidence>
<feature type="transmembrane region" description="Helical" evidence="1">
    <location>
        <begin position="44"/>
        <end position="65"/>
    </location>
</feature>
<dbReference type="RefSeq" id="WP_087103183.1">
    <property type="nucleotide sequence ID" value="NZ_FWFG01000048.1"/>
</dbReference>
<name>A0A1X6WXE3_9MICO</name>
<protein>
    <submittedName>
        <fullName evidence="3">Probable transmembrane protein</fullName>
    </submittedName>
</protein>
<feature type="transmembrane region" description="Helical" evidence="1">
    <location>
        <begin position="12"/>
        <end position="32"/>
    </location>
</feature>
<dbReference type="AlphaFoldDB" id="A0A1X6WXE3"/>
<evidence type="ECO:0000256" key="1">
    <source>
        <dbReference type="SAM" id="Phobius"/>
    </source>
</evidence>
<keyword evidence="1" id="KW-1133">Transmembrane helix</keyword>
<feature type="transmembrane region" description="Helical" evidence="1">
    <location>
        <begin position="141"/>
        <end position="167"/>
    </location>
</feature>
<evidence type="ECO:0000259" key="2">
    <source>
        <dbReference type="Pfam" id="PF13548"/>
    </source>
</evidence>
<sequence>MESLLMTVGSGWVSGIRPYFMVFLLGLAGRIFDLDQVPQVLERWDVIIITGILLLVDFAADKIAYFDSFWDQLNTVIRPVAGAAIGFLLGGETSTTDAIVMALLGGATAFGAHVTKATARAAVNVSPEPVSNMVVSGIEDVSALVMGALVLVLPVLAAVVAIVLIALGKYLVYRIHRAYRNLKERLRKARERRAPVGPDEVGVA</sequence>
<organism evidence="3 4">
    <name type="scientific">Brachybacterium nesterenkovii</name>
    <dbReference type="NCBI Taxonomy" id="47847"/>
    <lineage>
        <taxon>Bacteria</taxon>
        <taxon>Bacillati</taxon>
        <taxon>Actinomycetota</taxon>
        <taxon>Actinomycetes</taxon>
        <taxon>Micrococcales</taxon>
        <taxon>Dermabacteraceae</taxon>
        <taxon>Brachybacterium</taxon>
    </lineage>
</organism>
<keyword evidence="4" id="KW-1185">Reference proteome</keyword>
<evidence type="ECO:0000313" key="3">
    <source>
        <dbReference type="EMBL" id="SLM90377.1"/>
    </source>
</evidence>